<dbReference type="InterPro" id="IPR012340">
    <property type="entry name" value="NA-bd_OB-fold"/>
</dbReference>
<evidence type="ECO:0000313" key="12">
    <source>
        <dbReference type="EMBL" id="GAV77894.1"/>
    </source>
</evidence>
<reference evidence="13" key="1">
    <citation type="submission" date="2016-04" db="EMBL/GenBank/DDBJ databases">
        <title>Cephalotus genome sequencing.</title>
        <authorList>
            <person name="Fukushima K."/>
            <person name="Hasebe M."/>
            <person name="Fang X."/>
        </authorList>
    </citation>
    <scope>NUCLEOTIDE SEQUENCE [LARGE SCALE GENOMIC DNA]</scope>
    <source>
        <strain evidence="13">cv. St1</strain>
    </source>
</reference>
<dbReference type="InterPro" id="IPR040260">
    <property type="entry name" value="RFA2-like"/>
</dbReference>
<dbReference type="SUPFAM" id="SSF50249">
    <property type="entry name" value="Nucleic acid-binding proteins"/>
    <property type="match status" value="1"/>
</dbReference>
<feature type="domain" description="Replication protein A C-terminal" evidence="11">
    <location>
        <begin position="164"/>
        <end position="277"/>
    </location>
</feature>
<dbReference type="InterPro" id="IPR036388">
    <property type="entry name" value="WH-like_DNA-bd_sf"/>
</dbReference>
<evidence type="ECO:0000256" key="9">
    <source>
        <dbReference type="ARBA" id="ARBA00057177"/>
    </source>
</evidence>
<feature type="compositionally biased region" description="Polar residues" evidence="10">
    <location>
        <begin position="22"/>
        <end position="33"/>
    </location>
</feature>
<dbReference type="GO" id="GO:0006289">
    <property type="term" value="P:nucleotide-excision repair"/>
    <property type="evidence" value="ECO:0007669"/>
    <property type="project" value="TreeGrafter"/>
</dbReference>
<dbReference type="InterPro" id="IPR014892">
    <property type="entry name" value="RPA_C"/>
</dbReference>
<dbReference type="InParanoid" id="A0A1Q3CCC3"/>
<dbReference type="InterPro" id="IPR036390">
    <property type="entry name" value="WH_DNA-bd_sf"/>
</dbReference>
<organism evidence="12 13">
    <name type="scientific">Cephalotus follicularis</name>
    <name type="common">Albany pitcher plant</name>
    <dbReference type="NCBI Taxonomy" id="3775"/>
    <lineage>
        <taxon>Eukaryota</taxon>
        <taxon>Viridiplantae</taxon>
        <taxon>Streptophyta</taxon>
        <taxon>Embryophyta</taxon>
        <taxon>Tracheophyta</taxon>
        <taxon>Spermatophyta</taxon>
        <taxon>Magnoliopsida</taxon>
        <taxon>eudicotyledons</taxon>
        <taxon>Gunneridae</taxon>
        <taxon>Pentapetalae</taxon>
        <taxon>rosids</taxon>
        <taxon>fabids</taxon>
        <taxon>Oxalidales</taxon>
        <taxon>Cephalotaceae</taxon>
        <taxon>Cephalotus</taxon>
    </lineage>
</organism>
<dbReference type="Pfam" id="PF08784">
    <property type="entry name" value="RPA_C"/>
    <property type="match status" value="1"/>
</dbReference>
<dbReference type="Gene3D" id="1.10.10.10">
    <property type="entry name" value="Winged helix-like DNA-binding domain superfamily/Winged helix DNA-binding domain"/>
    <property type="match status" value="1"/>
</dbReference>
<dbReference type="GO" id="GO:0005662">
    <property type="term" value="C:DNA replication factor A complex"/>
    <property type="evidence" value="ECO:0007669"/>
    <property type="project" value="TreeGrafter"/>
</dbReference>
<sequence>MFSMSQFDSSSAFSGGGFTPSQPSHLGDSTPSPAKSRDAQGLIPLTVKQISEISHSGDEKSNFQINGLDVTNVSVVGMVFDKAERVTDVGFVLDDGTGRIGCRRWSNDIIDTKEIEAIQDGTYVRVNGTLKSLQDTRQLVAFSVRPVTNFDEITFHFVECVHFHLQNSKVLGGALSQPQVVDPSLNTPVRSKSSGSQAALSNQFSAQFNVDGLKSYDQSILSYLQQHSNDERIKEEIRERGVHRDELSQQLKIPLQKILDSIKNLEDEGLIYSTIDDFHFKIATLG</sequence>
<dbReference type="GO" id="GO:0006260">
    <property type="term" value="P:DNA replication"/>
    <property type="evidence" value="ECO:0007669"/>
    <property type="project" value="UniProtKB-KW"/>
</dbReference>
<feature type="region of interest" description="Disordered" evidence="10">
    <location>
        <begin position="1"/>
        <end position="38"/>
    </location>
</feature>
<dbReference type="STRING" id="3775.A0A1Q3CCC3"/>
<dbReference type="GO" id="GO:0003697">
    <property type="term" value="F:single-stranded DNA binding"/>
    <property type="evidence" value="ECO:0007669"/>
    <property type="project" value="TreeGrafter"/>
</dbReference>
<evidence type="ECO:0000313" key="13">
    <source>
        <dbReference type="Proteomes" id="UP000187406"/>
    </source>
</evidence>
<accession>A0A1Q3CCC3</accession>
<dbReference type="SUPFAM" id="SSF46785">
    <property type="entry name" value="Winged helix' DNA-binding domain"/>
    <property type="match status" value="1"/>
</dbReference>
<keyword evidence="13" id="KW-1185">Reference proteome</keyword>
<proteinExistence type="inferred from homology"/>
<dbReference type="GO" id="GO:0000781">
    <property type="term" value="C:chromosome, telomeric region"/>
    <property type="evidence" value="ECO:0007669"/>
    <property type="project" value="TreeGrafter"/>
</dbReference>
<evidence type="ECO:0000259" key="11">
    <source>
        <dbReference type="Pfam" id="PF08784"/>
    </source>
</evidence>
<evidence type="ECO:0000256" key="6">
    <source>
        <dbReference type="ARBA" id="ARBA00023172"/>
    </source>
</evidence>
<dbReference type="PIRSF" id="PIRSF036949">
    <property type="entry name" value="RPA32"/>
    <property type="match status" value="1"/>
</dbReference>
<keyword evidence="8" id="KW-0539">Nucleus</keyword>
<evidence type="ECO:0000256" key="5">
    <source>
        <dbReference type="ARBA" id="ARBA00023125"/>
    </source>
</evidence>
<dbReference type="PANTHER" id="PTHR13989:SF34">
    <property type="entry name" value="REPLICATION PROTEIN A 32 KDA SUBUNIT A"/>
    <property type="match status" value="1"/>
</dbReference>
<keyword evidence="3" id="KW-0235">DNA replication</keyword>
<comment type="function">
    <text evidence="9">Component of the replication protein A complex (RPA) required for DNA recombination, repair and replication. The activity of RPA is mediated by single-stranded DNA binding and protein interactions. Required fo cell division in meristems. Involved in the maintenance of transcriptional epigenetic gene silencing (TGS) at specific loci (including some transposons) by regulating histone H3 acetylation, 'Lys-4' and 'Lys-9' methylation.</text>
</comment>
<keyword evidence="5" id="KW-0238">DNA-binding</keyword>
<dbReference type="InterPro" id="IPR014646">
    <property type="entry name" value="Rfa2/RPA32"/>
</dbReference>
<evidence type="ECO:0000256" key="2">
    <source>
        <dbReference type="ARBA" id="ARBA00007815"/>
    </source>
</evidence>
<dbReference type="OrthoDB" id="25571at2759"/>
<comment type="caution">
    <text evidence="12">The sequence shown here is derived from an EMBL/GenBank/DDBJ whole genome shotgun (WGS) entry which is preliminary data.</text>
</comment>
<dbReference type="EMBL" id="BDDD01001704">
    <property type="protein sequence ID" value="GAV77894.1"/>
    <property type="molecule type" value="Genomic_DNA"/>
</dbReference>
<dbReference type="Proteomes" id="UP000187406">
    <property type="component" value="Unassembled WGS sequence"/>
</dbReference>
<gene>
    <name evidence="12" type="ORF">CFOL_v3_21362</name>
</gene>
<dbReference type="Gene3D" id="2.40.50.140">
    <property type="entry name" value="Nucleic acid-binding proteins"/>
    <property type="match status" value="1"/>
</dbReference>
<dbReference type="FunCoup" id="A0A1Q3CCC3">
    <property type="interactions" value="2661"/>
</dbReference>
<evidence type="ECO:0000256" key="3">
    <source>
        <dbReference type="ARBA" id="ARBA00022705"/>
    </source>
</evidence>
<feature type="compositionally biased region" description="Low complexity" evidence="10">
    <location>
        <begin position="1"/>
        <end position="13"/>
    </location>
</feature>
<evidence type="ECO:0000256" key="7">
    <source>
        <dbReference type="ARBA" id="ARBA00023204"/>
    </source>
</evidence>
<dbReference type="AlphaFoldDB" id="A0A1Q3CCC3"/>
<protein>
    <submittedName>
        <fullName evidence="12">tRNA_anti domain-containing protein/RPA_C domain-containing protein</fullName>
    </submittedName>
</protein>
<dbReference type="FunFam" id="1.10.10.10:FF:000168">
    <property type="entry name" value="Replication protein A 32 kDa subunit"/>
    <property type="match status" value="1"/>
</dbReference>
<dbReference type="PANTHER" id="PTHR13989">
    <property type="entry name" value="REPLICATION PROTEIN A-RELATED"/>
    <property type="match status" value="1"/>
</dbReference>
<evidence type="ECO:0000256" key="1">
    <source>
        <dbReference type="ARBA" id="ARBA00004123"/>
    </source>
</evidence>
<evidence type="ECO:0000256" key="10">
    <source>
        <dbReference type="SAM" id="MobiDB-lite"/>
    </source>
</evidence>
<keyword evidence="4" id="KW-0227">DNA damage</keyword>
<keyword evidence="7" id="KW-0234">DNA repair</keyword>
<dbReference type="CDD" id="cd04478">
    <property type="entry name" value="RPA2_DBD_D"/>
    <property type="match status" value="1"/>
</dbReference>
<dbReference type="GO" id="GO:0035861">
    <property type="term" value="C:site of double-strand break"/>
    <property type="evidence" value="ECO:0007669"/>
    <property type="project" value="TreeGrafter"/>
</dbReference>
<dbReference type="GO" id="GO:0000724">
    <property type="term" value="P:double-strand break repair via homologous recombination"/>
    <property type="evidence" value="ECO:0007669"/>
    <property type="project" value="TreeGrafter"/>
</dbReference>
<evidence type="ECO:0000256" key="4">
    <source>
        <dbReference type="ARBA" id="ARBA00022763"/>
    </source>
</evidence>
<keyword evidence="6" id="KW-0233">DNA recombination</keyword>
<name>A0A1Q3CCC3_CEPFO</name>
<dbReference type="FunFam" id="2.40.50.140:FF:000184">
    <property type="entry name" value="replication protein A 32 kDa subunit A-like"/>
    <property type="match status" value="1"/>
</dbReference>
<evidence type="ECO:0000256" key="8">
    <source>
        <dbReference type="ARBA" id="ARBA00023242"/>
    </source>
</evidence>
<comment type="subcellular location">
    <subcellularLocation>
        <location evidence="1">Nucleus</location>
    </subcellularLocation>
</comment>
<comment type="similarity">
    <text evidence="2">Belongs to the replication factor A protein 2 family.</text>
</comment>